<dbReference type="Gene3D" id="3.30.420.40">
    <property type="match status" value="2"/>
</dbReference>
<evidence type="ECO:0000313" key="5">
    <source>
        <dbReference type="Proteomes" id="UP001151699"/>
    </source>
</evidence>
<evidence type="ECO:0000256" key="1">
    <source>
        <dbReference type="ARBA" id="ARBA00007381"/>
    </source>
</evidence>
<dbReference type="OrthoDB" id="29851at2759"/>
<dbReference type="InterPro" id="IPR013126">
    <property type="entry name" value="Hsp_70_fam"/>
</dbReference>
<keyword evidence="3" id="KW-0067">ATP-binding</keyword>
<sequence>MTTRFGVHMGNTTVCLSILKDNKADIVASKFGDRSSYAVVAAAENDELVIGLPAKQGLVRQSPLTIVNNFQFLNEDLTSDEFIEAKKECVCEISNDPITYTLRKEEIERTLTPFEVAVVLLTNLYENASQAAKSETSLEAVIAVPIHFSAKSRKTIINAAKEAGFVALQMLSEPSACLLAYDIGLDLKEKSNVLVVRIGGLSSDFSLLNVKNGFYQEIGHKRLATFGGNVLSKVLCDFMADEFRNKYKLDPRESRRTMMKLLHHAENCKHILSSMNSAQVFIESLMDGTDWSQSISRARFENVISTQVSNFLRSIEELVAEHSDTVVDKIIFCGGSLKIPKLQSAISNLFPNAQTLSSIPPDEVIALGCAKQASFIGNCWDTEGEHIDMDILTLSSDIIIYPNDDQDNTIVFEKGTPLPNERKFFAKYVDGKVKISVKQNDQINILEECSSSADDLDCMVRAKLQLGGENNLSFVFSAVEKV</sequence>
<dbReference type="AlphaFoldDB" id="A0A9Q0MRN7"/>
<evidence type="ECO:0000256" key="2">
    <source>
        <dbReference type="ARBA" id="ARBA00022741"/>
    </source>
</evidence>
<dbReference type="Pfam" id="PF00012">
    <property type="entry name" value="HSP70"/>
    <property type="match status" value="1"/>
</dbReference>
<dbReference type="FunFam" id="3.90.640.10:FF:000021">
    <property type="entry name" value="Heat shock protein 14"/>
    <property type="match status" value="1"/>
</dbReference>
<dbReference type="EMBL" id="WJQU01000004">
    <property type="protein sequence ID" value="KAJ6636726.1"/>
    <property type="molecule type" value="Genomic_DNA"/>
</dbReference>
<dbReference type="GO" id="GO:0005634">
    <property type="term" value="C:nucleus"/>
    <property type="evidence" value="ECO:0007669"/>
    <property type="project" value="TreeGrafter"/>
</dbReference>
<proteinExistence type="inferred from homology"/>
<dbReference type="SUPFAM" id="SSF53067">
    <property type="entry name" value="Actin-like ATPase domain"/>
    <property type="match status" value="2"/>
</dbReference>
<keyword evidence="5" id="KW-1185">Reference proteome</keyword>
<dbReference type="GO" id="GO:0005524">
    <property type="term" value="F:ATP binding"/>
    <property type="evidence" value="ECO:0007669"/>
    <property type="project" value="UniProtKB-KW"/>
</dbReference>
<dbReference type="GO" id="GO:0140662">
    <property type="term" value="F:ATP-dependent protein folding chaperone"/>
    <property type="evidence" value="ECO:0007669"/>
    <property type="project" value="InterPro"/>
</dbReference>
<dbReference type="InterPro" id="IPR043129">
    <property type="entry name" value="ATPase_NBD"/>
</dbReference>
<name>A0A9Q0MRN7_9DIPT</name>
<comment type="similarity">
    <text evidence="1">Belongs to the heat shock protein 70 family.</text>
</comment>
<keyword evidence="2" id="KW-0547">Nucleotide-binding</keyword>
<keyword evidence="4" id="KW-0346">Stress response</keyword>
<dbReference type="GO" id="GO:0005829">
    <property type="term" value="C:cytosol"/>
    <property type="evidence" value="ECO:0007669"/>
    <property type="project" value="TreeGrafter"/>
</dbReference>
<dbReference type="Proteomes" id="UP001151699">
    <property type="component" value="Chromosome C"/>
</dbReference>
<dbReference type="PRINTS" id="PR00301">
    <property type="entry name" value="HEATSHOCK70"/>
</dbReference>
<dbReference type="Gene3D" id="3.30.30.30">
    <property type="match status" value="1"/>
</dbReference>
<accession>A0A9Q0MRN7</accession>
<dbReference type="PANTHER" id="PTHR45639:SF32">
    <property type="entry name" value="HEAT SHOCK PROTEIN PDR13"/>
    <property type="match status" value="1"/>
</dbReference>
<protein>
    <submittedName>
        <fullName evidence="4">Heat shock 70 kDa protein 14-B</fullName>
    </submittedName>
</protein>
<organism evidence="4 5">
    <name type="scientific">Pseudolycoriella hygida</name>
    <dbReference type="NCBI Taxonomy" id="35572"/>
    <lineage>
        <taxon>Eukaryota</taxon>
        <taxon>Metazoa</taxon>
        <taxon>Ecdysozoa</taxon>
        <taxon>Arthropoda</taxon>
        <taxon>Hexapoda</taxon>
        <taxon>Insecta</taxon>
        <taxon>Pterygota</taxon>
        <taxon>Neoptera</taxon>
        <taxon>Endopterygota</taxon>
        <taxon>Diptera</taxon>
        <taxon>Nematocera</taxon>
        <taxon>Sciaroidea</taxon>
        <taxon>Sciaridae</taxon>
        <taxon>Pseudolycoriella</taxon>
    </lineage>
</organism>
<comment type="caution">
    <text evidence="4">The sequence shown here is derived from an EMBL/GenBank/DDBJ whole genome shotgun (WGS) entry which is preliminary data.</text>
</comment>
<evidence type="ECO:0000256" key="3">
    <source>
        <dbReference type="ARBA" id="ARBA00022840"/>
    </source>
</evidence>
<evidence type="ECO:0000313" key="4">
    <source>
        <dbReference type="EMBL" id="KAJ6636726.1"/>
    </source>
</evidence>
<gene>
    <name evidence="4" type="primary">hspa14-b</name>
    <name evidence="4" type="ORF">Bhyg_15320</name>
</gene>
<dbReference type="Gene3D" id="3.90.640.10">
    <property type="entry name" value="Actin, Chain A, domain 4"/>
    <property type="match status" value="1"/>
</dbReference>
<reference evidence="4" key="1">
    <citation type="submission" date="2022-07" db="EMBL/GenBank/DDBJ databases">
        <authorList>
            <person name="Trinca V."/>
            <person name="Uliana J.V.C."/>
            <person name="Torres T.T."/>
            <person name="Ward R.J."/>
            <person name="Monesi N."/>
        </authorList>
    </citation>
    <scope>NUCLEOTIDE SEQUENCE</scope>
    <source>
        <strain evidence="4">HSMRA1968</strain>
        <tissue evidence="4">Whole embryos</tissue>
    </source>
</reference>
<dbReference type="PANTHER" id="PTHR45639">
    <property type="entry name" value="HSC70CB, ISOFORM G-RELATED"/>
    <property type="match status" value="1"/>
</dbReference>